<feature type="chain" id="PRO_5015416274" evidence="2">
    <location>
        <begin position="26"/>
        <end position="326"/>
    </location>
</feature>
<dbReference type="EMBL" id="PQNY01000014">
    <property type="protein sequence ID" value="POS01060.1"/>
    <property type="molecule type" value="Genomic_DNA"/>
</dbReference>
<protein>
    <submittedName>
        <fullName evidence="3">Uncharacterized protein</fullName>
    </submittedName>
</protein>
<feature type="region of interest" description="Disordered" evidence="1">
    <location>
        <begin position="256"/>
        <end position="294"/>
    </location>
</feature>
<keyword evidence="2" id="KW-0732">Signal</keyword>
<sequence length="326" mass="36973">MFKRNVILATFVVSSLFITTTNTWAQKQKTLKEVNNNVLFMTWNKTTPESEMNDDIKALKEHGVTIKYSNVKRNENGEIMSIKVDFKDAEGNTGSTEYNGKQPISGIKFFKTSEGVGFGEAPRGTSSFPNMMWSGDDFPGMGLGLRDMPNMDMLKNQLEEHQFNFSSPNGEGMGKGSSKIVIKKPGKKTLIIENGEVIEGGDDYTPEEIEQIKKNNQIQLGSGDMLGKFNFDDKNLNDLLKPNESMKEQFDRLQKEMDSMRKRLDESKEESEKQNFNKEEKSGNAVDKTTEEMLKAKEEMLKAKSELEKAKKELQKAKSELKTQRI</sequence>
<keyword evidence="4" id="KW-1185">Reference proteome</keyword>
<evidence type="ECO:0000313" key="3">
    <source>
        <dbReference type="EMBL" id="POS01060.1"/>
    </source>
</evidence>
<dbReference type="OrthoDB" id="1158736at2"/>
<feature type="signal peptide" evidence="2">
    <location>
        <begin position="1"/>
        <end position="25"/>
    </location>
</feature>
<proteinExistence type="predicted"/>
<organism evidence="3 4">
    <name type="scientific">Flavobacterium croceum DSM 17960</name>
    <dbReference type="NCBI Taxonomy" id="1121886"/>
    <lineage>
        <taxon>Bacteria</taxon>
        <taxon>Pseudomonadati</taxon>
        <taxon>Bacteroidota</taxon>
        <taxon>Flavobacteriia</taxon>
        <taxon>Flavobacteriales</taxon>
        <taxon>Flavobacteriaceae</taxon>
        <taxon>Flavobacterium</taxon>
    </lineage>
</organism>
<accession>A0A2S4N5V4</accession>
<gene>
    <name evidence="3" type="ORF">Q361_1145</name>
</gene>
<evidence type="ECO:0000256" key="2">
    <source>
        <dbReference type="SAM" id="SignalP"/>
    </source>
</evidence>
<dbReference type="AlphaFoldDB" id="A0A2S4N5V4"/>
<dbReference type="Proteomes" id="UP000237056">
    <property type="component" value="Unassembled WGS sequence"/>
</dbReference>
<evidence type="ECO:0000313" key="4">
    <source>
        <dbReference type="Proteomes" id="UP000237056"/>
    </source>
</evidence>
<evidence type="ECO:0000256" key="1">
    <source>
        <dbReference type="SAM" id="MobiDB-lite"/>
    </source>
</evidence>
<comment type="caution">
    <text evidence="3">The sequence shown here is derived from an EMBL/GenBank/DDBJ whole genome shotgun (WGS) entry which is preliminary data.</text>
</comment>
<name>A0A2S4N5V4_9FLAO</name>
<reference evidence="3 4" key="1">
    <citation type="submission" date="2018-01" db="EMBL/GenBank/DDBJ databases">
        <title>Genomic Encyclopedia of Type Strains, Phase I: the one thousand microbial genomes (KMG-I) project.</title>
        <authorList>
            <person name="Goeker M."/>
        </authorList>
    </citation>
    <scope>NUCLEOTIDE SEQUENCE [LARGE SCALE GENOMIC DNA]</scope>
    <source>
        <strain evidence="3 4">DSM 17960</strain>
    </source>
</reference>
<dbReference type="RefSeq" id="WP_103726694.1">
    <property type="nucleotide sequence ID" value="NZ_PQNY01000014.1"/>
</dbReference>